<comment type="caution">
    <text evidence="1">The sequence shown here is derived from an EMBL/GenBank/DDBJ whole genome shotgun (WGS) entry which is preliminary data.</text>
</comment>
<evidence type="ECO:0000313" key="2">
    <source>
        <dbReference type="Proteomes" id="UP001165090"/>
    </source>
</evidence>
<dbReference type="EMBL" id="BSDZ01000102">
    <property type="protein sequence ID" value="GLI71102.1"/>
    <property type="molecule type" value="Genomic_DNA"/>
</dbReference>
<gene>
    <name evidence="1" type="ORF">VaNZ11_016173</name>
</gene>
<name>A0ABQ5SM83_9CHLO</name>
<proteinExistence type="predicted"/>
<sequence>METKNAGRRDTETNSTKKQCIQFTDALEQLLAARNRCIYTEIGPATQFCSTPTHQSNASNLTMPHLSRDYEAFASAPCWKATDRNVPTASGCSAAQTAAPTFAAAAITDNNFMTSAI</sequence>
<dbReference type="Proteomes" id="UP001165090">
    <property type="component" value="Unassembled WGS sequence"/>
</dbReference>
<organism evidence="1 2">
    <name type="scientific">Volvox africanus</name>
    <dbReference type="NCBI Taxonomy" id="51714"/>
    <lineage>
        <taxon>Eukaryota</taxon>
        <taxon>Viridiplantae</taxon>
        <taxon>Chlorophyta</taxon>
        <taxon>core chlorophytes</taxon>
        <taxon>Chlorophyceae</taxon>
        <taxon>CS clade</taxon>
        <taxon>Chlamydomonadales</taxon>
        <taxon>Volvocaceae</taxon>
        <taxon>Volvox</taxon>
    </lineage>
</organism>
<accession>A0ABQ5SM83</accession>
<reference evidence="1 2" key="1">
    <citation type="journal article" date="2023" name="IScience">
        <title>Expanded male sex-determining region conserved during the evolution of homothallism in the green alga Volvox.</title>
        <authorList>
            <person name="Yamamoto K."/>
            <person name="Matsuzaki R."/>
            <person name="Mahakham W."/>
            <person name="Heman W."/>
            <person name="Sekimoto H."/>
            <person name="Kawachi M."/>
            <person name="Minakuchi Y."/>
            <person name="Toyoda A."/>
            <person name="Nozaki H."/>
        </authorList>
    </citation>
    <scope>NUCLEOTIDE SEQUENCE [LARGE SCALE GENOMIC DNA]</scope>
    <source>
        <strain evidence="1 2">NIES-4468</strain>
    </source>
</reference>
<feature type="non-terminal residue" evidence="1">
    <location>
        <position position="117"/>
    </location>
</feature>
<protein>
    <submittedName>
        <fullName evidence="1">Uncharacterized protein</fullName>
    </submittedName>
</protein>
<keyword evidence="2" id="KW-1185">Reference proteome</keyword>
<evidence type="ECO:0000313" key="1">
    <source>
        <dbReference type="EMBL" id="GLI71102.1"/>
    </source>
</evidence>